<gene>
    <name evidence="3" type="ORF">AKJ66_02265</name>
</gene>
<name>A0A133UGR1_9EURY</name>
<dbReference type="SUPFAM" id="SSF53098">
    <property type="entry name" value="Ribonuclease H-like"/>
    <property type="match status" value="1"/>
</dbReference>
<feature type="domain" description="Integrase catalytic" evidence="2">
    <location>
        <begin position="1"/>
        <end position="157"/>
    </location>
</feature>
<evidence type="ECO:0000313" key="3">
    <source>
        <dbReference type="EMBL" id="KXA93347.1"/>
    </source>
</evidence>
<keyword evidence="4" id="KW-1185">Reference proteome</keyword>
<proteinExistence type="predicted"/>
<feature type="coiled-coil region" evidence="1">
    <location>
        <begin position="22"/>
        <end position="49"/>
    </location>
</feature>
<dbReference type="GO" id="GO:0015074">
    <property type="term" value="P:DNA integration"/>
    <property type="evidence" value="ECO:0007669"/>
    <property type="project" value="InterPro"/>
</dbReference>
<evidence type="ECO:0000313" key="4">
    <source>
        <dbReference type="Proteomes" id="UP000070657"/>
    </source>
</evidence>
<organism evidence="3 4">
    <name type="scientific">candidate division MSBL1 archaeon SCGC-AAA259E22</name>
    <dbReference type="NCBI Taxonomy" id="1698265"/>
    <lineage>
        <taxon>Archaea</taxon>
        <taxon>Methanobacteriati</taxon>
        <taxon>Methanobacteriota</taxon>
        <taxon>candidate division MSBL1</taxon>
    </lineage>
</organism>
<protein>
    <recommendedName>
        <fullName evidence="2">Integrase catalytic domain-containing protein</fullName>
    </recommendedName>
</protein>
<keyword evidence="1" id="KW-0175">Coiled coil</keyword>
<dbReference type="PROSITE" id="PS50994">
    <property type="entry name" value="INTEGRASE"/>
    <property type="match status" value="1"/>
</dbReference>
<reference evidence="3 4" key="1">
    <citation type="journal article" date="2016" name="Sci. Rep.">
        <title>Metabolic traits of an uncultured archaeal lineage -MSBL1- from brine pools of the Red Sea.</title>
        <authorList>
            <person name="Mwirichia R."/>
            <person name="Alam I."/>
            <person name="Rashid M."/>
            <person name="Vinu M."/>
            <person name="Ba-Alawi W."/>
            <person name="Anthony Kamau A."/>
            <person name="Kamanda Ngugi D."/>
            <person name="Goker M."/>
            <person name="Klenk H.P."/>
            <person name="Bajic V."/>
            <person name="Stingl U."/>
        </authorList>
    </citation>
    <scope>NUCLEOTIDE SEQUENCE [LARGE SCALE GENOMIC DNA]</scope>
    <source>
        <strain evidence="3">SCGC-AAA259E22</strain>
    </source>
</reference>
<dbReference type="EMBL" id="LHXP01000021">
    <property type="protein sequence ID" value="KXA93347.1"/>
    <property type="molecule type" value="Genomic_DNA"/>
</dbReference>
<accession>A0A133UGR1</accession>
<dbReference type="Pfam" id="PF13683">
    <property type="entry name" value="rve_3"/>
    <property type="match status" value="1"/>
</dbReference>
<sequence>MNAVDKKTKYNLNTKFIERRTNENFNEYFKELKNTIEEQVQKIYEKEKQNPSGDRNLVTFVTDELQQYENAFEKQLSHIADLDFGVPIASRKYGLEHNNNPIERHNGDIKQRYKVMRNFKSYESAAAFLSLRRTIYNHVRPHQGLDHTPGEEAGIDLDLARNRLLDFIETCAAQE</sequence>
<dbReference type="InterPro" id="IPR001584">
    <property type="entry name" value="Integrase_cat-core"/>
</dbReference>
<dbReference type="AlphaFoldDB" id="A0A133UGR1"/>
<comment type="caution">
    <text evidence="3">The sequence shown here is derived from an EMBL/GenBank/DDBJ whole genome shotgun (WGS) entry which is preliminary data.</text>
</comment>
<dbReference type="InterPro" id="IPR012337">
    <property type="entry name" value="RNaseH-like_sf"/>
</dbReference>
<dbReference type="Proteomes" id="UP000070657">
    <property type="component" value="Unassembled WGS sequence"/>
</dbReference>
<evidence type="ECO:0000256" key="1">
    <source>
        <dbReference type="SAM" id="Coils"/>
    </source>
</evidence>
<evidence type="ECO:0000259" key="2">
    <source>
        <dbReference type="PROSITE" id="PS50994"/>
    </source>
</evidence>